<feature type="transmembrane region" description="Helical" evidence="10">
    <location>
        <begin position="474"/>
        <end position="495"/>
    </location>
</feature>
<keyword evidence="5 10" id="KW-0573">Peptidoglycan synthesis</keyword>
<dbReference type="HAMAP" id="MF_02078">
    <property type="entry name" value="MurJ_MviN"/>
    <property type="match status" value="1"/>
</dbReference>
<dbReference type="EMBL" id="FOVF01000007">
    <property type="protein sequence ID" value="SFN20444.1"/>
    <property type="molecule type" value="Genomic_DNA"/>
</dbReference>
<dbReference type="GO" id="GO:0015648">
    <property type="term" value="F:lipid-linked peptidoglycan transporter activity"/>
    <property type="evidence" value="ECO:0007669"/>
    <property type="project" value="UniProtKB-UniRule"/>
</dbReference>
<name>A0A1I4X3C6_9GAMM</name>
<keyword evidence="10 11" id="KW-0961">Cell wall biogenesis/degradation</keyword>
<dbReference type="AlphaFoldDB" id="A0A1I4X3C6"/>
<dbReference type="PRINTS" id="PR01806">
    <property type="entry name" value="VIRFACTRMVIN"/>
</dbReference>
<evidence type="ECO:0000313" key="13">
    <source>
        <dbReference type="Proteomes" id="UP000198575"/>
    </source>
</evidence>
<keyword evidence="4 10" id="KW-0133">Cell shape</keyword>
<dbReference type="InterPro" id="IPR004268">
    <property type="entry name" value="MurJ"/>
</dbReference>
<dbReference type="GO" id="GO:0071555">
    <property type="term" value="P:cell wall organization"/>
    <property type="evidence" value="ECO:0007669"/>
    <property type="project" value="UniProtKB-UniRule"/>
</dbReference>
<keyword evidence="7 10" id="KW-0472">Membrane</keyword>
<feature type="transmembrane region" description="Helical" evidence="10">
    <location>
        <begin position="507"/>
        <end position="527"/>
    </location>
</feature>
<feature type="transmembrane region" description="Helical" evidence="10">
    <location>
        <begin position="97"/>
        <end position="116"/>
    </location>
</feature>
<evidence type="ECO:0000256" key="11">
    <source>
        <dbReference type="PIRNR" id="PIRNR002869"/>
    </source>
</evidence>
<feature type="transmembrane region" description="Helical" evidence="10">
    <location>
        <begin position="33"/>
        <end position="51"/>
    </location>
</feature>
<evidence type="ECO:0000256" key="6">
    <source>
        <dbReference type="ARBA" id="ARBA00022989"/>
    </source>
</evidence>
<feature type="transmembrane region" description="Helical" evidence="10">
    <location>
        <begin position="394"/>
        <end position="415"/>
    </location>
</feature>
<feature type="transmembrane region" description="Helical" evidence="10">
    <location>
        <begin position="435"/>
        <end position="454"/>
    </location>
</feature>
<dbReference type="Proteomes" id="UP000198575">
    <property type="component" value="Unassembled WGS sequence"/>
</dbReference>
<protein>
    <recommendedName>
        <fullName evidence="10">Probable lipid II flippase MurJ</fullName>
    </recommendedName>
</protein>
<dbReference type="InterPro" id="IPR051050">
    <property type="entry name" value="Lipid_II_flippase_MurJ/MviN"/>
</dbReference>
<dbReference type="GO" id="GO:0034204">
    <property type="term" value="P:lipid translocation"/>
    <property type="evidence" value="ECO:0007669"/>
    <property type="project" value="TreeGrafter"/>
</dbReference>
<feature type="transmembrane region" description="Helical" evidence="10">
    <location>
        <begin position="192"/>
        <end position="214"/>
    </location>
</feature>
<comment type="similarity">
    <text evidence="9 10 11">Belongs to the MurJ/MviN family.</text>
</comment>
<accession>A0A1I4X3C6</accession>
<evidence type="ECO:0000256" key="4">
    <source>
        <dbReference type="ARBA" id="ARBA00022960"/>
    </source>
</evidence>
<dbReference type="STRING" id="578942.SAMN05216289_107115"/>
<feature type="transmembrane region" description="Helical" evidence="10">
    <location>
        <begin position="280"/>
        <end position="298"/>
    </location>
</feature>
<keyword evidence="10" id="KW-0997">Cell inner membrane</keyword>
<gene>
    <name evidence="10" type="primary">murJ</name>
    <name evidence="12" type="ORF">SAMN05216289_107115</name>
</gene>
<feature type="transmembrane region" description="Helical" evidence="10">
    <location>
        <begin position="235"/>
        <end position="260"/>
    </location>
</feature>
<reference evidence="12 13" key="1">
    <citation type="submission" date="2016-10" db="EMBL/GenBank/DDBJ databases">
        <authorList>
            <person name="de Groot N.N."/>
        </authorList>
    </citation>
    <scope>NUCLEOTIDE SEQUENCE [LARGE SCALE GENOMIC DNA]</scope>
    <source>
        <strain evidence="12 13">CGMCC 1.7659</strain>
    </source>
</reference>
<keyword evidence="2 10" id="KW-1003">Cell membrane</keyword>
<evidence type="ECO:0000313" key="12">
    <source>
        <dbReference type="EMBL" id="SFN20444.1"/>
    </source>
</evidence>
<evidence type="ECO:0000256" key="1">
    <source>
        <dbReference type="ARBA" id="ARBA00004651"/>
    </source>
</evidence>
<evidence type="ECO:0000256" key="2">
    <source>
        <dbReference type="ARBA" id="ARBA00022475"/>
    </source>
</evidence>
<evidence type="ECO:0000256" key="8">
    <source>
        <dbReference type="ARBA" id="ARBA00060041"/>
    </source>
</evidence>
<sequence length="538" mass="58125">MAAVKPPGMLRSMLTFSGGTFVSRILGLVREMAIAWAFGANATTDAFWVAFRIPNFMRRLFAEGSFSVAFVPVMTEFKETRSHAELKELVSRTAGTLGLILLVVTALGVLGAAWVTRGFAPGSIDEPLKFALTTDLLRLTFPFLLFVSLTALAGGILNSFNKFALPALTPVILNICLIAGALWLAPLLEVPIMALGWAILAAGILQLVVQFPALRRLDLLTLPRWGWRHEGVRRILRLMVPTLFGSSVAQINLLLDTLIASFLITGSQTWLAQSDRLLEFPLGIFGVALGTVILPTLSRHHVSTDREGFSKALDWGLRTTLLIAVPAMLALVLLAKPILFTLFQHGAFTARDVEMASLSLSALALGLPAFALVKVVAPAFYARQDTKTPVRAGIIAMVASMLLNVLFIGLLLVLWQVPETAAASWWSRLSTVPGLHMGLALASASASYVNLGLLWRALRRDGVFAAEPGWIAHWARLAGACLVMVAVLWAGLALWPDWDDLHVASRVLRLGGLIAAGGFAFVVALFASGFRLRNLRAP</sequence>
<dbReference type="GO" id="GO:0005886">
    <property type="term" value="C:plasma membrane"/>
    <property type="evidence" value="ECO:0007669"/>
    <property type="project" value="UniProtKB-SubCell"/>
</dbReference>
<evidence type="ECO:0000256" key="5">
    <source>
        <dbReference type="ARBA" id="ARBA00022984"/>
    </source>
</evidence>
<organism evidence="12 13">
    <name type="scientific">Dokdonella immobilis</name>
    <dbReference type="NCBI Taxonomy" id="578942"/>
    <lineage>
        <taxon>Bacteria</taxon>
        <taxon>Pseudomonadati</taxon>
        <taxon>Pseudomonadota</taxon>
        <taxon>Gammaproteobacteria</taxon>
        <taxon>Lysobacterales</taxon>
        <taxon>Rhodanobacteraceae</taxon>
        <taxon>Dokdonella</taxon>
    </lineage>
</organism>
<keyword evidence="3 10" id="KW-0812">Transmembrane</keyword>
<evidence type="ECO:0000256" key="10">
    <source>
        <dbReference type="HAMAP-Rule" id="MF_02078"/>
    </source>
</evidence>
<feature type="transmembrane region" description="Helical" evidence="10">
    <location>
        <begin position="136"/>
        <end position="157"/>
    </location>
</feature>
<dbReference type="PANTHER" id="PTHR47019">
    <property type="entry name" value="LIPID II FLIPPASE MURJ"/>
    <property type="match status" value="1"/>
</dbReference>
<keyword evidence="6 10" id="KW-1133">Transmembrane helix</keyword>
<dbReference type="UniPathway" id="UPA00219"/>
<dbReference type="Pfam" id="PF03023">
    <property type="entry name" value="MurJ"/>
    <property type="match status" value="1"/>
</dbReference>
<comment type="pathway">
    <text evidence="10">Cell wall biogenesis; peptidoglycan biosynthesis.</text>
</comment>
<evidence type="ECO:0000256" key="7">
    <source>
        <dbReference type="ARBA" id="ARBA00023136"/>
    </source>
</evidence>
<dbReference type="CDD" id="cd13123">
    <property type="entry name" value="MATE_MurJ_like"/>
    <property type="match status" value="1"/>
</dbReference>
<evidence type="ECO:0000256" key="3">
    <source>
        <dbReference type="ARBA" id="ARBA00022692"/>
    </source>
</evidence>
<feature type="transmembrane region" description="Helical" evidence="10">
    <location>
        <begin position="319"/>
        <end position="340"/>
    </location>
</feature>
<dbReference type="GO" id="GO:0009252">
    <property type="term" value="P:peptidoglycan biosynthetic process"/>
    <property type="evidence" value="ECO:0007669"/>
    <property type="project" value="UniProtKB-UniRule"/>
</dbReference>
<dbReference type="PIRSF" id="PIRSF002869">
    <property type="entry name" value="MviN"/>
    <property type="match status" value="1"/>
</dbReference>
<evidence type="ECO:0000256" key="9">
    <source>
        <dbReference type="ARBA" id="ARBA00061532"/>
    </source>
</evidence>
<dbReference type="PANTHER" id="PTHR47019:SF1">
    <property type="entry name" value="LIPID II FLIPPASE MURJ"/>
    <property type="match status" value="1"/>
</dbReference>
<comment type="function">
    <text evidence="8 10 11">Involved in peptidoglycan biosynthesis. Transports lipid-linked peptidoglycan precursors from the inner to the outer leaflet of the cytoplasmic membrane.</text>
</comment>
<keyword evidence="13" id="KW-1185">Reference proteome</keyword>
<dbReference type="GO" id="GO:0008360">
    <property type="term" value="P:regulation of cell shape"/>
    <property type="evidence" value="ECO:0007669"/>
    <property type="project" value="UniProtKB-UniRule"/>
</dbReference>
<proteinExistence type="inferred from homology"/>
<dbReference type="NCBIfam" id="TIGR01695">
    <property type="entry name" value="murJ_mviN"/>
    <property type="match status" value="1"/>
</dbReference>
<feature type="transmembrane region" description="Helical" evidence="10">
    <location>
        <begin position="360"/>
        <end position="382"/>
    </location>
</feature>
<feature type="transmembrane region" description="Helical" evidence="10">
    <location>
        <begin position="164"/>
        <end position="186"/>
    </location>
</feature>
<comment type="subcellular location">
    <subcellularLocation>
        <location evidence="10">Cell inner membrane</location>
        <topology evidence="10">Multi-pass membrane protein</topology>
    </subcellularLocation>
    <subcellularLocation>
        <location evidence="1">Cell membrane</location>
        <topology evidence="1">Multi-pass membrane protein</topology>
    </subcellularLocation>
</comment>
<keyword evidence="10 11" id="KW-0813">Transport</keyword>